<evidence type="ECO:0000313" key="3">
    <source>
        <dbReference type="Proteomes" id="UP000266273"/>
    </source>
</evidence>
<dbReference type="RefSeq" id="WP_119061974.1">
    <property type="nucleotide sequence ID" value="NZ_QXDF01000002.1"/>
</dbReference>
<proteinExistence type="predicted"/>
<dbReference type="EMBL" id="QXDF01000002">
    <property type="protein sequence ID" value="RIA47602.1"/>
    <property type="molecule type" value="Genomic_DNA"/>
</dbReference>
<protein>
    <recommendedName>
        <fullName evidence="4">HdeA/HdeB family protein</fullName>
    </recommendedName>
</protein>
<reference evidence="2 3" key="1">
    <citation type="submission" date="2018-08" db="EMBL/GenBank/DDBJ databases">
        <title>Genomic Encyclopedia of Archaeal and Bacterial Type Strains, Phase II (KMG-II): from individual species to whole genera.</title>
        <authorList>
            <person name="Goeker M."/>
        </authorList>
    </citation>
    <scope>NUCLEOTIDE SEQUENCE [LARGE SCALE GENOMIC DNA]</scope>
    <source>
        <strain evidence="2 3">DSM 5002</strain>
    </source>
</reference>
<gene>
    <name evidence="2" type="ORF">BXY53_2159</name>
</gene>
<dbReference type="Proteomes" id="UP000266273">
    <property type="component" value="Unassembled WGS sequence"/>
</dbReference>
<keyword evidence="1" id="KW-0732">Signal</keyword>
<dbReference type="AlphaFoldDB" id="A0A397PF16"/>
<comment type="caution">
    <text evidence="2">The sequence shown here is derived from an EMBL/GenBank/DDBJ whole genome shotgun (WGS) entry which is preliminary data.</text>
</comment>
<feature type="signal peptide" evidence="1">
    <location>
        <begin position="1"/>
        <end position="24"/>
    </location>
</feature>
<feature type="chain" id="PRO_5017254844" description="HdeA/HdeB family protein" evidence="1">
    <location>
        <begin position="25"/>
        <end position="102"/>
    </location>
</feature>
<accession>A0A397PF16</accession>
<organism evidence="2 3">
    <name type="scientific">Dichotomicrobium thermohalophilum</name>
    <dbReference type="NCBI Taxonomy" id="933063"/>
    <lineage>
        <taxon>Bacteria</taxon>
        <taxon>Pseudomonadati</taxon>
        <taxon>Pseudomonadota</taxon>
        <taxon>Alphaproteobacteria</taxon>
        <taxon>Hyphomicrobiales</taxon>
        <taxon>Hyphomicrobiaceae</taxon>
        <taxon>Dichotomicrobium</taxon>
    </lineage>
</organism>
<evidence type="ECO:0000256" key="1">
    <source>
        <dbReference type="SAM" id="SignalP"/>
    </source>
</evidence>
<sequence length="102" mass="11667">MAMLFKAKRVWVVAFVLGLGHATASDVQARECTRLAFSVNDYGIEIPRRDSQRLLDAYIKEWTAERGITNYTVGKKEVSCELFLDFGFFDEHTCRAEAPVCW</sequence>
<evidence type="ECO:0008006" key="4">
    <source>
        <dbReference type="Google" id="ProtNLM"/>
    </source>
</evidence>
<dbReference type="OrthoDB" id="7933937at2"/>
<evidence type="ECO:0000313" key="2">
    <source>
        <dbReference type="EMBL" id="RIA47602.1"/>
    </source>
</evidence>
<name>A0A397PF16_9HYPH</name>
<keyword evidence="3" id="KW-1185">Reference proteome</keyword>